<dbReference type="OrthoDB" id="3687419at2"/>
<protein>
    <submittedName>
        <fullName evidence="1">Ferric iron reductase FhuF-like transporter</fullName>
    </submittedName>
</protein>
<gene>
    <name evidence="1" type="ORF">AHOG_17555</name>
</gene>
<organism evidence="1 2">
    <name type="scientific">Actinoalloteichus hoggarensis</name>
    <dbReference type="NCBI Taxonomy" id="1470176"/>
    <lineage>
        <taxon>Bacteria</taxon>
        <taxon>Bacillati</taxon>
        <taxon>Actinomycetota</taxon>
        <taxon>Actinomycetes</taxon>
        <taxon>Pseudonocardiales</taxon>
        <taxon>Pseudonocardiaceae</taxon>
        <taxon>Actinoalloteichus</taxon>
    </lineage>
</organism>
<keyword evidence="2" id="KW-1185">Reference proteome</keyword>
<dbReference type="EMBL" id="CP022521">
    <property type="protein sequence ID" value="ASO21136.1"/>
    <property type="molecule type" value="Genomic_DNA"/>
</dbReference>
<dbReference type="AlphaFoldDB" id="A0A221W618"/>
<evidence type="ECO:0000313" key="2">
    <source>
        <dbReference type="Proteomes" id="UP000204221"/>
    </source>
</evidence>
<accession>A0A221W618</accession>
<evidence type="ECO:0000313" key="1">
    <source>
        <dbReference type="EMBL" id="ASO21136.1"/>
    </source>
</evidence>
<dbReference type="KEGG" id="ahg:AHOG_17555"/>
<sequence>MTQAEHPRPLDAVVLACRDLTFAPLPELRPDAPAPIEGETRWLSLHQLLAGERLAETFDALRIREQAGHPGAAAIRYLKGLLRETVFLVSAAVYLTDRAPALAPEALWFPFAPDGDVGTPRITSDRAAVLRGTPAARLPAAVVVDDHEALDAWTAARLVAVLGPLVEAVRRHSRVGARTLWGYLVDILHFYMINPARRLDRNVPAAFDRADRLVAALIAAGAPVKARPRLFRFRPEDNQGVWAVRGTCCFDYKVDAEHGYCVTCPLQQDTVRAAEFDRAFSR</sequence>
<proteinExistence type="predicted"/>
<dbReference type="Proteomes" id="UP000204221">
    <property type="component" value="Chromosome"/>
</dbReference>
<reference evidence="1 2" key="1">
    <citation type="submission" date="2017-07" db="EMBL/GenBank/DDBJ databases">
        <title>Complete genome sequence of Actinoalloteichus hoggarensis DSM 45943, type strain of Actinoalloteichus hoggarensis.</title>
        <authorList>
            <person name="Ruckert C."/>
            <person name="Nouioui I."/>
            <person name="Willmese J."/>
            <person name="van Wezel G."/>
            <person name="Klenk H.-P."/>
            <person name="Kalinowski J."/>
            <person name="Zotchev S.B."/>
        </authorList>
    </citation>
    <scope>NUCLEOTIDE SEQUENCE [LARGE SCALE GENOMIC DNA]</scope>
    <source>
        <strain evidence="1 2">DSM 45943</strain>
    </source>
</reference>
<name>A0A221W618_9PSEU</name>
<dbReference type="GO" id="GO:0051537">
    <property type="term" value="F:2 iron, 2 sulfur cluster binding"/>
    <property type="evidence" value="ECO:0007669"/>
    <property type="project" value="InterPro"/>
</dbReference>
<dbReference type="RefSeq" id="WP_093942351.1">
    <property type="nucleotide sequence ID" value="NZ_CP022521.1"/>
</dbReference>